<accession>A0A9K3NA28</accession>
<dbReference type="EMBL" id="MNCJ02000324">
    <property type="protein sequence ID" value="KAF5792591.1"/>
    <property type="molecule type" value="Genomic_DNA"/>
</dbReference>
<reference evidence="1" key="2">
    <citation type="submission" date="2020-06" db="EMBL/GenBank/DDBJ databases">
        <title>Helianthus annuus Genome sequencing and assembly Release 2.</title>
        <authorList>
            <person name="Gouzy J."/>
            <person name="Langlade N."/>
            <person name="Munos S."/>
        </authorList>
    </citation>
    <scope>NUCLEOTIDE SEQUENCE</scope>
    <source>
        <tissue evidence="1">Leaves</tissue>
    </source>
</reference>
<organism evidence="1 2">
    <name type="scientific">Helianthus annuus</name>
    <name type="common">Common sunflower</name>
    <dbReference type="NCBI Taxonomy" id="4232"/>
    <lineage>
        <taxon>Eukaryota</taxon>
        <taxon>Viridiplantae</taxon>
        <taxon>Streptophyta</taxon>
        <taxon>Embryophyta</taxon>
        <taxon>Tracheophyta</taxon>
        <taxon>Spermatophyta</taxon>
        <taxon>Magnoliopsida</taxon>
        <taxon>eudicotyledons</taxon>
        <taxon>Gunneridae</taxon>
        <taxon>Pentapetalae</taxon>
        <taxon>asterids</taxon>
        <taxon>campanulids</taxon>
        <taxon>Asterales</taxon>
        <taxon>Asteraceae</taxon>
        <taxon>Asteroideae</taxon>
        <taxon>Heliantheae alliance</taxon>
        <taxon>Heliantheae</taxon>
        <taxon>Helianthus</taxon>
    </lineage>
</organism>
<dbReference type="AlphaFoldDB" id="A0A9K3NA28"/>
<evidence type="ECO:0000313" key="1">
    <source>
        <dbReference type="EMBL" id="KAF5792591.1"/>
    </source>
</evidence>
<keyword evidence="2" id="KW-1185">Reference proteome</keyword>
<gene>
    <name evidence="1" type="ORF">HanXRQr2_Chr09g0407671</name>
</gene>
<protein>
    <submittedName>
        <fullName evidence="1">Uncharacterized protein</fullName>
    </submittedName>
</protein>
<dbReference type="Gramene" id="mRNA:HanXRQr2_Chr09g0407671">
    <property type="protein sequence ID" value="CDS:HanXRQr2_Chr09g0407671.1"/>
    <property type="gene ID" value="HanXRQr2_Chr09g0407671"/>
</dbReference>
<name>A0A9K3NA28_HELAN</name>
<evidence type="ECO:0000313" key="2">
    <source>
        <dbReference type="Proteomes" id="UP000215914"/>
    </source>
</evidence>
<sequence length="79" mass="8797">MCKRVYLKRRCKQPRESRALVTYVKYILVPTPGRIFSTKLDVAKSTPNPCTNNTGEKTTGRGTSLAAAGLPSKCIQRRI</sequence>
<proteinExistence type="predicted"/>
<dbReference type="Proteomes" id="UP000215914">
    <property type="component" value="Unassembled WGS sequence"/>
</dbReference>
<comment type="caution">
    <text evidence="1">The sequence shown here is derived from an EMBL/GenBank/DDBJ whole genome shotgun (WGS) entry which is preliminary data.</text>
</comment>
<reference evidence="1" key="1">
    <citation type="journal article" date="2017" name="Nature">
        <title>The sunflower genome provides insights into oil metabolism, flowering and Asterid evolution.</title>
        <authorList>
            <person name="Badouin H."/>
            <person name="Gouzy J."/>
            <person name="Grassa C.J."/>
            <person name="Murat F."/>
            <person name="Staton S.E."/>
            <person name="Cottret L."/>
            <person name="Lelandais-Briere C."/>
            <person name="Owens G.L."/>
            <person name="Carrere S."/>
            <person name="Mayjonade B."/>
            <person name="Legrand L."/>
            <person name="Gill N."/>
            <person name="Kane N.C."/>
            <person name="Bowers J.E."/>
            <person name="Hubner S."/>
            <person name="Bellec A."/>
            <person name="Berard A."/>
            <person name="Berges H."/>
            <person name="Blanchet N."/>
            <person name="Boniface M.C."/>
            <person name="Brunel D."/>
            <person name="Catrice O."/>
            <person name="Chaidir N."/>
            <person name="Claudel C."/>
            <person name="Donnadieu C."/>
            <person name="Faraut T."/>
            <person name="Fievet G."/>
            <person name="Helmstetter N."/>
            <person name="King M."/>
            <person name="Knapp S.J."/>
            <person name="Lai Z."/>
            <person name="Le Paslier M.C."/>
            <person name="Lippi Y."/>
            <person name="Lorenzon L."/>
            <person name="Mandel J.R."/>
            <person name="Marage G."/>
            <person name="Marchand G."/>
            <person name="Marquand E."/>
            <person name="Bret-Mestries E."/>
            <person name="Morien E."/>
            <person name="Nambeesan S."/>
            <person name="Nguyen T."/>
            <person name="Pegot-Espagnet P."/>
            <person name="Pouilly N."/>
            <person name="Raftis F."/>
            <person name="Sallet E."/>
            <person name="Schiex T."/>
            <person name="Thomas J."/>
            <person name="Vandecasteele C."/>
            <person name="Vares D."/>
            <person name="Vear F."/>
            <person name="Vautrin S."/>
            <person name="Crespi M."/>
            <person name="Mangin B."/>
            <person name="Burke J.M."/>
            <person name="Salse J."/>
            <person name="Munos S."/>
            <person name="Vincourt P."/>
            <person name="Rieseberg L.H."/>
            <person name="Langlade N.B."/>
        </authorList>
    </citation>
    <scope>NUCLEOTIDE SEQUENCE</scope>
    <source>
        <tissue evidence="1">Leaves</tissue>
    </source>
</reference>